<proteinExistence type="predicted"/>
<dbReference type="PANTHER" id="PTHR30050:SF4">
    <property type="entry name" value="ATP-BINDING PROTEIN RV3427C IN INSERTION SEQUENCE-RELATED"/>
    <property type="match status" value="1"/>
</dbReference>
<dbReference type="InterPro" id="IPR027417">
    <property type="entry name" value="P-loop_NTPase"/>
</dbReference>
<sequence>MIQQKDPYTTCASCLVKDWCGRRSGKTPLPSDYDVNPECNGYVLLEQAFSLSGIPPEYRNANRGRFAYDQDNERFRSYFEGVFDTINEQVSKGNNIGFVHPQKGTGKTYTAISFAMEFLLNNVMNPSMFDFENPLVLYIKYGTWANELRQVYQLNDEDYSLKILRDMRKMKEVPLLILDDIGSGRLTKYVRDLTYDLIDYRKENKLSTFFTSNLGIPQLESEDCLGDIITSRLLYNTTVFQLGGRNRRTEKTIIIP</sequence>
<keyword evidence="1" id="KW-0067">ATP-binding</keyword>
<organism evidence="1 2">
    <name type="scientific">Bacillus spizizenii</name>
    <name type="common">Bacillus subtilis subsp. spizizenii</name>
    <dbReference type="NCBI Taxonomy" id="96241"/>
    <lineage>
        <taxon>Bacteria</taxon>
        <taxon>Bacillati</taxon>
        <taxon>Bacillota</taxon>
        <taxon>Bacilli</taxon>
        <taxon>Bacillales</taxon>
        <taxon>Bacillaceae</taxon>
        <taxon>Bacillus</taxon>
    </lineage>
</organism>
<dbReference type="PANTHER" id="PTHR30050">
    <property type="entry name" value="CHROMOSOMAL REPLICATION INITIATOR PROTEIN DNAA"/>
    <property type="match status" value="1"/>
</dbReference>
<keyword evidence="1" id="KW-0547">Nucleotide-binding</keyword>
<dbReference type="GO" id="GO:0005524">
    <property type="term" value="F:ATP binding"/>
    <property type="evidence" value="ECO:0007669"/>
    <property type="project" value="UniProtKB-KW"/>
</dbReference>
<dbReference type="AlphaFoldDB" id="A0A9Q4DLI7"/>
<evidence type="ECO:0000313" key="1">
    <source>
        <dbReference type="EMBL" id="MCY8119561.1"/>
    </source>
</evidence>
<dbReference type="Proteomes" id="UP001070352">
    <property type="component" value="Unassembled WGS sequence"/>
</dbReference>
<gene>
    <name evidence="1" type="ORF">MOC45_02905</name>
</gene>
<dbReference type="SUPFAM" id="SSF52540">
    <property type="entry name" value="P-loop containing nucleoside triphosphate hydrolases"/>
    <property type="match status" value="1"/>
</dbReference>
<dbReference type="EMBL" id="JALANJ010000003">
    <property type="protein sequence ID" value="MCY8119561.1"/>
    <property type="molecule type" value="Genomic_DNA"/>
</dbReference>
<accession>A0A9Q4DLI7</accession>
<comment type="caution">
    <text evidence="1">The sequence shown here is derived from an EMBL/GenBank/DDBJ whole genome shotgun (WGS) entry which is preliminary data.</text>
</comment>
<dbReference type="GO" id="GO:0006260">
    <property type="term" value="P:DNA replication"/>
    <property type="evidence" value="ECO:0007669"/>
    <property type="project" value="TreeGrafter"/>
</dbReference>
<reference evidence="1" key="1">
    <citation type="submission" date="2022-02" db="EMBL/GenBank/DDBJ databases">
        <title>Crop Bioprotection Bacillus Genome Sequencing.</title>
        <authorList>
            <person name="Dunlap C."/>
        </authorList>
    </citation>
    <scope>NUCLEOTIDE SEQUENCE</scope>
    <source>
        <strain evidence="1">M18B4</strain>
    </source>
</reference>
<protein>
    <submittedName>
        <fullName evidence="1">ATP-binding protein</fullName>
    </submittedName>
</protein>
<evidence type="ECO:0000313" key="2">
    <source>
        <dbReference type="Proteomes" id="UP001070352"/>
    </source>
</evidence>
<name>A0A9Q4DLI7_BACSC</name>
<dbReference type="Gene3D" id="3.40.50.300">
    <property type="entry name" value="P-loop containing nucleotide triphosphate hydrolases"/>
    <property type="match status" value="1"/>
</dbReference>